<sequence length="682" mass="78394">MPLLSFGAKPSPSTSSLTTKSSTINDNYKFKQQKRPSISTTASESGTSHASLITNEGEEKEEKKMFEDMLSARRALDLFLNSRIQEAEAILEPQLCKTSMYYALGKSVLLTLKSMMTFEQTDFQVAIEALRHTVQLSTNIMRKAHGALWFLEGWVKNGLNVDRLQKMRPLYRHAELVHAEAYLLKAMICIIHDESLVSFLREGLNVRQSYMTYTVLEKFIDTTTEPLDAHFTSGVKFGMGCFNLMLSMLPKTVMKLVQFIGFSGQRTHGLELLKSSGGWDKYKETGIMVERQGPEEGLRRQFCDMALICDHIVISKLIPMSHVDEDLGRTILRYNLDLYPNGVFFLYFHGRQLFSEQKLDHANAEYIRAIETQKEWAQLQHICYWERGLISILQRDWKTAADTYEILYKESNWSKAVYAYFKGMTLYTLAKHEQDKKKQSNLLTQAAYLMKKVPSLRQKIAGKSIPLEKFVARKARKFIEQDNMLMFADLEIANAFGACDYIPIQQLWINIERLNTELAQLCTTHPNYADDLCLGNYLRAIMARQLLLKVDDPKDMEKLRTIHHKSMQVVFNAAKDVVYDHYVYYFARYENARMFIMENNYDGAEQEIQFVLKANDKNQYNVGAGSKAKSKYSLENHILFKSHNCISEIEELRKQKQSVSGHNNEDDDDSDNASFASASSAV</sequence>
<dbReference type="SUPFAM" id="SSF48452">
    <property type="entry name" value="TPR-like"/>
    <property type="match status" value="1"/>
</dbReference>
<reference evidence="2 3" key="1">
    <citation type="submission" date="2020-12" db="EMBL/GenBank/DDBJ databases">
        <title>Metabolic potential, ecology and presence of endohyphal bacteria is reflected in genomic diversity of Mucoromycotina.</title>
        <authorList>
            <person name="Muszewska A."/>
            <person name="Okrasinska A."/>
            <person name="Steczkiewicz K."/>
            <person name="Drgas O."/>
            <person name="Orlowska M."/>
            <person name="Perlinska-Lenart U."/>
            <person name="Aleksandrzak-Piekarczyk T."/>
            <person name="Szatraj K."/>
            <person name="Zielenkiewicz U."/>
            <person name="Pilsyk S."/>
            <person name="Malc E."/>
            <person name="Mieczkowski P."/>
            <person name="Kruszewska J.S."/>
            <person name="Biernat P."/>
            <person name="Pawlowska J."/>
        </authorList>
    </citation>
    <scope>NUCLEOTIDE SEQUENCE [LARGE SCALE GENOMIC DNA]</scope>
    <source>
        <strain evidence="2 3">CBS 142.35</strain>
    </source>
</reference>
<dbReference type="GO" id="GO:0005634">
    <property type="term" value="C:nucleus"/>
    <property type="evidence" value="ECO:0007669"/>
    <property type="project" value="TreeGrafter"/>
</dbReference>
<feature type="region of interest" description="Disordered" evidence="1">
    <location>
        <begin position="654"/>
        <end position="682"/>
    </location>
</feature>
<dbReference type="InterPro" id="IPR011990">
    <property type="entry name" value="TPR-like_helical_dom_sf"/>
</dbReference>
<dbReference type="Pfam" id="PF10300">
    <property type="entry name" value="Iml2-TPR_39"/>
    <property type="match status" value="1"/>
</dbReference>
<dbReference type="PANTHER" id="PTHR31859:SF1">
    <property type="entry name" value="TETRATRICOPEPTIDE REPEAT PROTEIN 39C"/>
    <property type="match status" value="1"/>
</dbReference>
<organism evidence="2 3">
    <name type="scientific">Circinella minor</name>
    <dbReference type="NCBI Taxonomy" id="1195481"/>
    <lineage>
        <taxon>Eukaryota</taxon>
        <taxon>Fungi</taxon>
        <taxon>Fungi incertae sedis</taxon>
        <taxon>Mucoromycota</taxon>
        <taxon>Mucoromycotina</taxon>
        <taxon>Mucoromycetes</taxon>
        <taxon>Mucorales</taxon>
        <taxon>Lichtheimiaceae</taxon>
        <taxon>Circinella</taxon>
    </lineage>
</organism>
<dbReference type="PANTHER" id="PTHR31859">
    <property type="entry name" value="TETRATRICOPEPTIDE REPEAT PROTEIN 39 FAMILY MEMBER"/>
    <property type="match status" value="1"/>
</dbReference>
<gene>
    <name evidence="2" type="ORF">INT45_002512</name>
</gene>
<dbReference type="AlphaFoldDB" id="A0A8H7SBD1"/>
<feature type="compositionally biased region" description="Low complexity" evidence="1">
    <location>
        <begin position="672"/>
        <end position="682"/>
    </location>
</feature>
<feature type="compositionally biased region" description="Low complexity" evidence="1">
    <location>
        <begin position="9"/>
        <end position="23"/>
    </location>
</feature>
<feature type="region of interest" description="Disordered" evidence="1">
    <location>
        <begin position="1"/>
        <end position="58"/>
    </location>
</feature>
<dbReference type="InterPro" id="IPR019412">
    <property type="entry name" value="IML2/TPR_39"/>
</dbReference>
<name>A0A8H7SBD1_9FUNG</name>
<keyword evidence="3" id="KW-1185">Reference proteome</keyword>
<dbReference type="OrthoDB" id="43460at2759"/>
<protein>
    <submittedName>
        <fullName evidence="2">Uncharacterized protein</fullName>
    </submittedName>
</protein>
<comment type="caution">
    <text evidence="2">The sequence shown here is derived from an EMBL/GenBank/DDBJ whole genome shotgun (WGS) entry which is preliminary data.</text>
</comment>
<accession>A0A8H7SBD1</accession>
<dbReference type="GO" id="GO:0005829">
    <property type="term" value="C:cytosol"/>
    <property type="evidence" value="ECO:0007669"/>
    <property type="project" value="TreeGrafter"/>
</dbReference>
<dbReference type="EMBL" id="JAEPRB010000021">
    <property type="protein sequence ID" value="KAG2226046.1"/>
    <property type="molecule type" value="Genomic_DNA"/>
</dbReference>
<evidence type="ECO:0000313" key="2">
    <source>
        <dbReference type="EMBL" id="KAG2226046.1"/>
    </source>
</evidence>
<dbReference type="GO" id="GO:0005741">
    <property type="term" value="C:mitochondrial outer membrane"/>
    <property type="evidence" value="ECO:0007669"/>
    <property type="project" value="TreeGrafter"/>
</dbReference>
<proteinExistence type="predicted"/>
<feature type="compositionally biased region" description="Polar residues" evidence="1">
    <location>
        <begin position="35"/>
        <end position="54"/>
    </location>
</feature>
<evidence type="ECO:0000313" key="3">
    <source>
        <dbReference type="Proteomes" id="UP000646827"/>
    </source>
</evidence>
<dbReference type="Proteomes" id="UP000646827">
    <property type="component" value="Unassembled WGS sequence"/>
</dbReference>
<evidence type="ECO:0000256" key="1">
    <source>
        <dbReference type="SAM" id="MobiDB-lite"/>
    </source>
</evidence>